<accession>A0ABW7FGW7</accession>
<dbReference type="EMBL" id="JBIGHW010000003">
    <property type="protein sequence ID" value="MFG6440380.1"/>
    <property type="molecule type" value="Genomic_DNA"/>
</dbReference>
<dbReference type="Proteomes" id="UP001606301">
    <property type="component" value="Unassembled WGS sequence"/>
</dbReference>
<dbReference type="Pfam" id="PF07277">
    <property type="entry name" value="SapC"/>
    <property type="match status" value="1"/>
</dbReference>
<reference evidence="1 2" key="1">
    <citation type="submission" date="2024-08" db="EMBL/GenBank/DDBJ databases">
        <authorList>
            <person name="Lu H."/>
        </authorList>
    </citation>
    <scope>NUCLEOTIDE SEQUENCE [LARGE SCALE GENOMIC DNA]</scope>
    <source>
        <strain evidence="1 2">LKC17W</strain>
    </source>
</reference>
<keyword evidence="2" id="KW-1185">Reference proteome</keyword>
<evidence type="ECO:0000313" key="1">
    <source>
        <dbReference type="EMBL" id="MFG6440380.1"/>
    </source>
</evidence>
<dbReference type="RefSeq" id="WP_394396477.1">
    <property type="nucleotide sequence ID" value="NZ_JBIGHW010000003.1"/>
</dbReference>
<name>A0ABW7FGW7_9BURK</name>
<evidence type="ECO:0000313" key="2">
    <source>
        <dbReference type="Proteomes" id="UP001606301"/>
    </source>
</evidence>
<comment type="caution">
    <text evidence="1">The sequence shown here is derived from an EMBL/GenBank/DDBJ whole genome shotgun (WGS) entry which is preliminary data.</text>
</comment>
<organism evidence="1 2">
    <name type="scientific">Pelomonas margarita</name>
    <dbReference type="NCBI Taxonomy" id="3299031"/>
    <lineage>
        <taxon>Bacteria</taxon>
        <taxon>Pseudomonadati</taxon>
        <taxon>Pseudomonadota</taxon>
        <taxon>Betaproteobacteria</taxon>
        <taxon>Burkholderiales</taxon>
        <taxon>Sphaerotilaceae</taxon>
        <taxon>Roseateles</taxon>
    </lineage>
</organism>
<protein>
    <submittedName>
        <fullName evidence="1">SapC family protein</fullName>
    </submittedName>
</protein>
<gene>
    <name evidence="1" type="ORF">ACG0Z3_06755</name>
</gene>
<dbReference type="InterPro" id="IPR010836">
    <property type="entry name" value="SapC"/>
</dbReference>
<proteinExistence type="predicted"/>
<sequence>MLQLLNNIQHKDLRVVTQRGAKWGDDFMSAPVTVNEFRKVQSHYPIVFQPDGKGGFVPTALFGLQEGQNLFLTGDGWDSDYLPLSVQRLPFSIGVADDELRMMVDTASKRVSRGAEGEALFLPHGGTTDFTENANSVLHALHEGLEVTTEFVQTLMANDLLESFVLNVERPDGTHGELVGYYIVNEDRLAALPASTVGLLHEADYLMPVYMAIASLSNFTPLIKRHLAREA</sequence>